<accession>A0A366FQR1</accession>
<dbReference type="InterPro" id="IPR036709">
    <property type="entry name" value="Autotransporte_beta_dom_sf"/>
</dbReference>
<protein>
    <submittedName>
        <fullName evidence="3">Uncharacterized protein with beta-barrel porin domain</fullName>
    </submittedName>
</protein>
<dbReference type="Pfam" id="PF01569">
    <property type="entry name" value="PAP2"/>
    <property type="match status" value="1"/>
</dbReference>
<feature type="chain" id="PRO_5016802536" evidence="1">
    <location>
        <begin position="30"/>
        <end position="1058"/>
    </location>
</feature>
<dbReference type="GO" id="GO:0003993">
    <property type="term" value="F:acid phosphatase activity"/>
    <property type="evidence" value="ECO:0007669"/>
    <property type="project" value="InterPro"/>
</dbReference>
<sequence>MSVCCARGRKSGLLLSTAIVLVACAGARAQTANVTPANVNVLNLLSPFLSLNGSTVGQTTLSDNLAQAISVNTSAALAAQELSYSDKNLLGSAVNTVTGVAGAFGVAANLGGGLPNQPAPAGGTVPGVQPVGGLGTQLGAIYASGVNAYAAGDHSSLASTVGLLTSAYSFTSSDLGVAKNYFANGNKSNNAVAPYGGVVAVAPSGYTLPTYALDADGYPVTTLPNTTYSVYDLAYGVSNTQSGQNVYGSSRPAQVAPSQFNLFDPTALNGINTNPAFPSGHTTYAFTDSILIGMMVPQEFQSMLSRAAEYANSRIVLGVHYPLDIIASRSFVQYDLAQAFTNPAYINNATTTGTAINLPSLFTAAQSELTGYLSAQCGASVATCASSSANTTNDPYVPSAANAATYAANLTYGLPTLTYTQAPREQAPSGGPDASILLASLYGGSTSAAQAIAPNGGIDASLQTSTINQIVVNTEGQALAAFYGTALSYWSRVNLYAAAGYFSGVTGVLTMASSDVVNMPVTIAGTGVLVDNGRINGATNVQSGGALGGVGSVAGNVAVQSGGSLSPGGFTPAGVQASPGALSVAGNLVLSAGAGYGVVVAGSTASKTAVTGSASLGGAVNATFALGSTFSRTYTILTAGSVSGTFAGVANSGLPAGLTDTLSYDGSDAYLTLQVGSSIPGGLNRNQQAVANALNASLIQAGSLPTVYALTAAGLTQASGEIATAPRLAVSQAGGGFVQSFFDGGLSDPDARYRTGADIAMFYAPLPTKKSPALSAIPAPFSPYWTVWSTTFAGHASVDGQAGVGSNTASGTNWTEVVGVEYRMARDTAVGFGFGGGSTNFSVAGGGGSGSYSFGEIAAYATHEFNAVYLTGALGGGAGSIKTNRTDPLAEQLQGSFNASNFAGRVELGDKLAVAPGAVLSPYAAVQVNYASLPSYNEGSWSQFSLAYASQNATDTSTELGFRVKQDFAADGALFTVGGRLAWGYNFNTTEQASAAFLDLPGSNFTVYGASPARNAALANVGGKVAFGNGIAIEARFDGQFGSGTQVYGGRGTVSYSF</sequence>
<gene>
    <name evidence="3" type="ORF">DFR50_105129</name>
</gene>
<dbReference type="GO" id="GO:0030288">
    <property type="term" value="C:outer membrane-bounded periplasmic space"/>
    <property type="evidence" value="ECO:0007669"/>
    <property type="project" value="InterPro"/>
</dbReference>
<keyword evidence="1" id="KW-0732">Signal</keyword>
<dbReference type="Gene3D" id="2.40.128.130">
    <property type="entry name" value="Autotransporter beta-domain"/>
    <property type="match status" value="1"/>
</dbReference>
<dbReference type="PRINTS" id="PR00483">
    <property type="entry name" value="BACPHPHTASE"/>
</dbReference>
<dbReference type="OrthoDB" id="7195851at2"/>
<dbReference type="InterPro" id="IPR036938">
    <property type="entry name" value="PAP2/HPO_sf"/>
</dbReference>
<comment type="caution">
    <text evidence="3">The sequence shown here is derived from an EMBL/GenBank/DDBJ whole genome shotgun (WGS) entry which is preliminary data.</text>
</comment>
<feature type="domain" description="Autotransporter" evidence="2">
    <location>
        <begin position="780"/>
        <end position="1058"/>
    </location>
</feature>
<evidence type="ECO:0000256" key="1">
    <source>
        <dbReference type="SAM" id="SignalP"/>
    </source>
</evidence>
<dbReference type="EMBL" id="QNRK01000005">
    <property type="protein sequence ID" value="RBP16486.1"/>
    <property type="molecule type" value="Genomic_DNA"/>
</dbReference>
<name>A0A366FQR1_9HYPH</name>
<dbReference type="InterPro" id="IPR000326">
    <property type="entry name" value="PAP2/HPO"/>
</dbReference>
<dbReference type="SMART" id="SM00869">
    <property type="entry name" value="Autotransporter"/>
    <property type="match status" value="1"/>
</dbReference>
<evidence type="ECO:0000259" key="2">
    <source>
        <dbReference type="PROSITE" id="PS51208"/>
    </source>
</evidence>
<proteinExistence type="predicted"/>
<evidence type="ECO:0000313" key="3">
    <source>
        <dbReference type="EMBL" id="RBP16486.1"/>
    </source>
</evidence>
<dbReference type="PROSITE" id="PS51257">
    <property type="entry name" value="PROKAR_LIPOPROTEIN"/>
    <property type="match status" value="1"/>
</dbReference>
<reference evidence="3 4" key="1">
    <citation type="submission" date="2018-06" db="EMBL/GenBank/DDBJ databases">
        <title>Genomic Encyclopedia of Type Strains, Phase IV (KMG-IV): sequencing the most valuable type-strain genomes for metagenomic binning, comparative biology and taxonomic classification.</title>
        <authorList>
            <person name="Goeker M."/>
        </authorList>
    </citation>
    <scope>NUCLEOTIDE SEQUENCE [LARGE SCALE GENOMIC DNA]</scope>
    <source>
        <strain evidence="3 4">DSM 24875</strain>
    </source>
</reference>
<dbReference type="Gene3D" id="1.20.144.10">
    <property type="entry name" value="Phosphatidic acid phosphatase type 2/haloperoxidase"/>
    <property type="match status" value="1"/>
</dbReference>
<organism evidence="3 4">
    <name type="scientific">Roseiarcus fermentans</name>
    <dbReference type="NCBI Taxonomy" id="1473586"/>
    <lineage>
        <taxon>Bacteria</taxon>
        <taxon>Pseudomonadati</taxon>
        <taxon>Pseudomonadota</taxon>
        <taxon>Alphaproteobacteria</taxon>
        <taxon>Hyphomicrobiales</taxon>
        <taxon>Roseiarcaceae</taxon>
        <taxon>Roseiarcus</taxon>
    </lineage>
</organism>
<dbReference type="SUPFAM" id="SSF48317">
    <property type="entry name" value="Acid phosphatase/Vanadium-dependent haloperoxidase"/>
    <property type="match status" value="1"/>
</dbReference>
<dbReference type="AlphaFoldDB" id="A0A366FQR1"/>
<dbReference type="SUPFAM" id="SSF103515">
    <property type="entry name" value="Autotransporter"/>
    <property type="match status" value="1"/>
</dbReference>
<evidence type="ECO:0000313" key="4">
    <source>
        <dbReference type="Proteomes" id="UP000253529"/>
    </source>
</evidence>
<dbReference type="PROSITE" id="PS51208">
    <property type="entry name" value="AUTOTRANSPORTER"/>
    <property type="match status" value="1"/>
</dbReference>
<dbReference type="Pfam" id="PF03797">
    <property type="entry name" value="Autotransporter"/>
    <property type="match status" value="1"/>
</dbReference>
<dbReference type="InterPro" id="IPR005546">
    <property type="entry name" value="Autotransporte_beta"/>
</dbReference>
<dbReference type="InterPro" id="IPR001011">
    <property type="entry name" value="Acid_Pase_classA_bac"/>
</dbReference>
<dbReference type="Proteomes" id="UP000253529">
    <property type="component" value="Unassembled WGS sequence"/>
</dbReference>
<feature type="signal peptide" evidence="1">
    <location>
        <begin position="1"/>
        <end position="29"/>
    </location>
</feature>
<keyword evidence="4" id="KW-1185">Reference proteome</keyword>